<name>A0A3Q2DP04_CYPVA</name>
<dbReference type="InterPro" id="IPR001611">
    <property type="entry name" value="Leu-rich_rpt"/>
</dbReference>
<evidence type="ECO:0000256" key="10">
    <source>
        <dbReference type="ARBA" id="ARBA00023136"/>
    </source>
</evidence>
<keyword evidence="5 14" id="KW-0812">Transmembrane</keyword>
<evidence type="ECO:0000256" key="1">
    <source>
        <dbReference type="ARBA" id="ARBA00004479"/>
    </source>
</evidence>
<dbReference type="GO" id="GO:0045087">
    <property type="term" value="P:innate immune response"/>
    <property type="evidence" value="ECO:0007669"/>
    <property type="project" value="UniProtKB-KW"/>
</dbReference>
<dbReference type="SMART" id="SM00255">
    <property type="entry name" value="TIR"/>
    <property type="match status" value="1"/>
</dbReference>
<dbReference type="Proteomes" id="UP000265020">
    <property type="component" value="Unassembled WGS sequence"/>
</dbReference>
<evidence type="ECO:0000256" key="8">
    <source>
        <dbReference type="ARBA" id="ARBA00022859"/>
    </source>
</evidence>
<evidence type="ECO:0000256" key="4">
    <source>
        <dbReference type="ARBA" id="ARBA00022614"/>
    </source>
</evidence>
<evidence type="ECO:0000256" key="12">
    <source>
        <dbReference type="ARBA" id="ARBA00023180"/>
    </source>
</evidence>
<dbReference type="Ensembl" id="ENSCVAT00000014190.1">
    <property type="protein sequence ID" value="ENSCVAP00000020509.1"/>
    <property type="gene ID" value="ENSCVAG00000002007.1"/>
</dbReference>
<accession>A0A3Q2DP04</accession>
<evidence type="ECO:0000256" key="13">
    <source>
        <dbReference type="ARBA" id="ARBA00023198"/>
    </source>
</evidence>
<keyword evidence="11" id="KW-0675">Receptor</keyword>
<dbReference type="FunFam" id="3.80.10.10:FF:000770">
    <property type="entry name" value="Uncharacterized protein"/>
    <property type="match status" value="1"/>
</dbReference>
<keyword evidence="4" id="KW-0433">Leucine-rich repeat</keyword>
<dbReference type="InterPro" id="IPR003591">
    <property type="entry name" value="Leu-rich_rpt_typical-subtyp"/>
</dbReference>
<evidence type="ECO:0000256" key="11">
    <source>
        <dbReference type="ARBA" id="ARBA00023170"/>
    </source>
</evidence>
<dbReference type="SUPFAM" id="SSF52200">
    <property type="entry name" value="Toll/Interleukin receptor TIR domain"/>
    <property type="match status" value="1"/>
</dbReference>
<keyword evidence="9 14" id="KW-1133">Transmembrane helix</keyword>
<keyword evidence="18" id="KW-1185">Reference proteome</keyword>
<feature type="chain" id="PRO_5018597294" evidence="15">
    <location>
        <begin position="32"/>
        <end position="955"/>
    </location>
</feature>
<evidence type="ECO:0000259" key="16">
    <source>
        <dbReference type="PROSITE" id="PS50104"/>
    </source>
</evidence>
<evidence type="ECO:0000256" key="3">
    <source>
        <dbReference type="ARBA" id="ARBA00022588"/>
    </source>
</evidence>
<dbReference type="SMART" id="SM00082">
    <property type="entry name" value="LRRCT"/>
    <property type="match status" value="1"/>
</dbReference>
<dbReference type="SUPFAM" id="SSF52058">
    <property type="entry name" value="L domain-like"/>
    <property type="match status" value="2"/>
</dbReference>
<keyword evidence="8" id="KW-0391">Immunity</keyword>
<dbReference type="PROSITE" id="PS50104">
    <property type="entry name" value="TIR"/>
    <property type="match status" value="1"/>
</dbReference>
<feature type="transmembrane region" description="Helical" evidence="14">
    <location>
        <begin position="743"/>
        <end position="766"/>
    </location>
</feature>
<dbReference type="GO" id="GO:0005886">
    <property type="term" value="C:plasma membrane"/>
    <property type="evidence" value="ECO:0007669"/>
    <property type="project" value="TreeGrafter"/>
</dbReference>
<evidence type="ECO:0000256" key="2">
    <source>
        <dbReference type="ARBA" id="ARBA00009634"/>
    </source>
</evidence>
<comment type="subcellular location">
    <subcellularLocation>
        <location evidence="1">Membrane</location>
        <topology evidence="1">Single-pass type I membrane protein</topology>
    </subcellularLocation>
</comment>
<evidence type="ECO:0000256" key="15">
    <source>
        <dbReference type="SAM" id="SignalP"/>
    </source>
</evidence>
<dbReference type="STRING" id="28743.ENSCVAP00000020509"/>
<evidence type="ECO:0000256" key="6">
    <source>
        <dbReference type="ARBA" id="ARBA00022729"/>
    </source>
</evidence>
<keyword evidence="6 15" id="KW-0732">Signal</keyword>
<reference evidence="17" key="1">
    <citation type="submission" date="2025-08" db="UniProtKB">
        <authorList>
            <consortium name="Ensembl"/>
        </authorList>
    </citation>
    <scope>IDENTIFICATION</scope>
</reference>
<evidence type="ECO:0000313" key="17">
    <source>
        <dbReference type="Ensembl" id="ENSCVAP00000020509.1"/>
    </source>
</evidence>
<dbReference type="PROSITE" id="PS51450">
    <property type="entry name" value="LRR"/>
    <property type="match status" value="3"/>
</dbReference>
<evidence type="ECO:0000256" key="5">
    <source>
        <dbReference type="ARBA" id="ARBA00022692"/>
    </source>
</evidence>
<dbReference type="PANTHER" id="PTHR24365">
    <property type="entry name" value="TOLL-LIKE RECEPTOR"/>
    <property type="match status" value="1"/>
</dbReference>
<evidence type="ECO:0000256" key="7">
    <source>
        <dbReference type="ARBA" id="ARBA00022737"/>
    </source>
</evidence>
<dbReference type="InterPro" id="IPR000157">
    <property type="entry name" value="TIR_dom"/>
</dbReference>
<dbReference type="PANTHER" id="PTHR24365:SF522">
    <property type="entry name" value="LOW QUALITY PROTEIN: TOLL-LIKE RECEPTOR 13-RELATED"/>
    <property type="match status" value="1"/>
</dbReference>
<keyword evidence="3" id="KW-0399">Innate immunity</keyword>
<dbReference type="Gene3D" id="3.40.50.10140">
    <property type="entry name" value="Toll/interleukin-1 receptor homology (TIR) domain"/>
    <property type="match status" value="1"/>
</dbReference>
<protein>
    <submittedName>
        <fullName evidence="17">Toll-like receptor 13</fullName>
    </submittedName>
</protein>
<evidence type="ECO:0000256" key="14">
    <source>
        <dbReference type="SAM" id="Phobius"/>
    </source>
</evidence>
<dbReference type="InterPro" id="IPR035897">
    <property type="entry name" value="Toll_tir_struct_dom_sf"/>
</dbReference>
<dbReference type="Pfam" id="PF13855">
    <property type="entry name" value="LRR_8"/>
    <property type="match status" value="4"/>
</dbReference>
<dbReference type="InterPro" id="IPR032675">
    <property type="entry name" value="LRR_dom_sf"/>
</dbReference>
<proteinExistence type="inferred from homology"/>
<keyword evidence="10 14" id="KW-0472">Membrane</keyword>
<dbReference type="SMART" id="SM00365">
    <property type="entry name" value="LRR_SD22"/>
    <property type="match status" value="6"/>
</dbReference>
<dbReference type="InterPro" id="IPR000483">
    <property type="entry name" value="Cys-rich_flank_reg_C"/>
</dbReference>
<dbReference type="GeneTree" id="ENSGT00940000163999"/>
<reference evidence="17" key="2">
    <citation type="submission" date="2025-09" db="UniProtKB">
        <authorList>
            <consortium name="Ensembl"/>
        </authorList>
    </citation>
    <scope>IDENTIFICATION</scope>
</reference>
<evidence type="ECO:0000313" key="18">
    <source>
        <dbReference type="Proteomes" id="UP000265020"/>
    </source>
</evidence>
<organism evidence="17 18">
    <name type="scientific">Cyprinodon variegatus</name>
    <name type="common">Sheepshead minnow</name>
    <dbReference type="NCBI Taxonomy" id="28743"/>
    <lineage>
        <taxon>Eukaryota</taxon>
        <taxon>Metazoa</taxon>
        <taxon>Chordata</taxon>
        <taxon>Craniata</taxon>
        <taxon>Vertebrata</taxon>
        <taxon>Euteleostomi</taxon>
        <taxon>Actinopterygii</taxon>
        <taxon>Neopterygii</taxon>
        <taxon>Teleostei</taxon>
        <taxon>Neoteleostei</taxon>
        <taxon>Acanthomorphata</taxon>
        <taxon>Ovalentaria</taxon>
        <taxon>Atherinomorphae</taxon>
        <taxon>Cyprinodontiformes</taxon>
        <taxon>Cyprinodontidae</taxon>
        <taxon>Cyprinodon</taxon>
    </lineage>
</organism>
<sequence>MTLQMFITHGLPSQFIPILLCLLFPTEPSFGYTLRNCTILYKESPSSDVYFDCAYQEQVTIPTSIPKDAVSVQLSNNLIQKINKEDLSEMSKLRILNLGHNQISSVEDGSFNDLVSLETLNMGDNKLVNLEANMFQGLSNLTVLDLSNNYIEFIHNSSFQFLTRLQTLDLENNFIGQVIYIQPILQLPQLQILNLNGYQNLTFETKDLTLNFSSSLKEFAISGCNLKMFSITTPVFPYLEKINLSAAGQYDVLKWNIPDKTILRHVNTLFLVEPVLSFKGVHKVLKSFQSLRYLRLQFLHEWIRDGLLSAVCKIPTLRKLDIFSILHGSTSKLAPCSQLTELDLFFTEIDELSEGSVRSMRQLRSLNVSTNQLSKVPYDIRSLSSLQILKLDNNIISDLNCDDFLNTTQLTELYLHSNRIGKLERCVLENLNELKLLNLSNNQLKAVGETFQFSLFNLEILDISDNKVFYIDYGYFQALGNLKVLNVVRDRMGRVKHRSFQELKNLETLNVSLSHFEATFRGLNHLENMTIHLFAGDKNLQSNGNTFFFSITSLKTLSIICKGHEYPSFCSLPVRMLKTMKYLQSFRAVNVNLKDPNNDTFKFNKHLESLALTMTDLSNLDSDLFHPIPHLKTLDLSETNIKSLDFLKLANLSALRYLKMTGNDINVIDDAVFQFLPSLTYLNLSNNPFTCDCSNIGFIQWLKNNKQTQVVNAHQYKCSYPLNKQGNLLLDFDIQSCWKDFSFVYFISSTSLVVLTLLTSFIYNFLRWHLIYTFHLFLAYLYENKKKKQNNHNFDAFVSYNIHDEHWVYRELLPVLEEEQGWKLCLHHRDFQPGKPIIENITDAIYGSRKTICVISRNYLQSEWCSREIQMASFRLFDEKKDVLILLFLEDIPPHHLSPFYRMRKLVKERTYLSWPQAAQHPGVFWQNVRRALQAGDAVTENTDLLTGPEGHRDI</sequence>
<evidence type="ECO:0000256" key="9">
    <source>
        <dbReference type="ARBA" id="ARBA00022989"/>
    </source>
</evidence>
<dbReference type="FunFam" id="3.40.50.10140:FF:000001">
    <property type="entry name" value="Toll-like receptor 2"/>
    <property type="match status" value="1"/>
</dbReference>
<dbReference type="Pfam" id="PF01582">
    <property type="entry name" value="TIR"/>
    <property type="match status" value="1"/>
</dbReference>
<dbReference type="GO" id="GO:0038023">
    <property type="term" value="F:signaling receptor activity"/>
    <property type="evidence" value="ECO:0007669"/>
    <property type="project" value="TreeGrafter"/>
</dbReference>
<dbReference type="SMART" id="SM00369">
    <property type="entry name" value="LRR_TYP"/>
    <property type="match status" value="11"/>
</dbReference>
<comment type="similarity">
    <text evidence="2">Belongs to the Toll-like receptor family.</text>
</comment>
<dbReference type="AlphaFoldDB" id="A0A3Q2DP04"/>
<keyword evidence="13" id="KW-0395">Inflammatory response</keyword>
<dbReference type="GO" id="GO:0002224">
    <property type="term" value="P:toll-like receptor signaling pathway"/>
    <property type="evidence" value="ECO:0007669"/>
    <property type="project" value="TreeGrafter"/>
</dbReference>
<keyword evidence="12" id="KW-0325">Glycoprotein</keyword>
<keyword evidence="7" id="KW-0677">Repeat</keyword>
<dbReference type="Gene3D" id="3.80.10.10">
    <property type="entry name" value="Ribonuclease Inhibitor"/>
    <property type="match status" value="3"/>
</dbReference>
<feature type="signal peptide" evidence="15">
    <location>
        <begin position="1"/>
        <end position="31"/>
    </location>
</feature>
<dbReference type="GO" id="GO:0006954">
    <property type="term" value="P:inflammatory response"/>
    <property type="evidence" value="ECO:0007669"/>
    <property type="project" value="UniProtKB-KW"/>
</dbReference>
<feature type="domain" description="TIR" evidence="16">
    <location>
        <begin position="792"/>
        <end position="933"/>
    </location>
</feature>